<feature type="transmembrane region" description="Helical" evidence="6">
    <location>
        <begin position="96"/>
        <end position="116"/>
    </location>
</feature>
<comment type="subcellular location">
    <subcellularLocation>
        <location evidence="1">Cell membrane</location>
        <topology evidence="1">Multi-pass membrane protein</topology>
    </subcellularLocation>
</comment>
<keyword evidence="4 6" id="KW-1133">Transmembrane helix</keyword>
<name>A0A1M6HI70_9BRAD</name>
<evidence type="ECO:0000256" key="3">
    <source>
        <dbReference type="ARBA" id="ARBA00022692"/>
    </source>
</evidence>
<keyword evidence="5 6" id="KW-0472">Membrane</keyword>
<protein>
    <recommendedName>
        <fullName evidence="9">Phosphate-starvation-inducible E</fullName>
    </recommendedName>
</protein>
<dbReference type="RefSeq" id="WP_197688401.1">
    <property type="nucleotide sequence ID" value="NZ_LT670844.1"/>
</dbReference>
<proteinExistence type="predicted"/>
<accession>A0A1M6HI70</accession>
<evidence type="ECO:0000313" key="7">
    <source>
        <dbReference type="EMBL" id="SHJ21936.1"/>
    </source>
</evidence>
<evidence type="ECO:0008006" key="9">
    <source>
        <dbReference type="Google" id="ProtNLM"/>
    </source>
</evidence>
<keyword evidence="3 6" id="KW-0812">Transmembrane</keyword>
<evidence type="ECO:0000313" key="8">
    <source>
        <dbReference type="Proteomes" id="UP000189935"/>
    </source>
</evidence>
<evidence type="ECO:0000256" key="5">
    <source>
        <dbReference type="ARBA" id="ARBA00023136"/>
    </source>
</evidence>
<feature type="transmembrane region" description="Helical" evidence="6">
    <location>
        <begin position="24"/>
        <end position="50"/>
    </location>
</feature>
<dbReference type="GO" id="GO:0005886">
    <property type="term" value="C:plasma membrane"/>
    <property type="evidence" value="ECO:0007669"/>
    <property type="project" value="UniProtKB-SubCell"/>
</dbReference>
<gene>
    <name evidence="7" type="ORF">SAMN05444159_0014</name>
</gene>
<feature type="transmembrane region" description="Helical" evidence="6">
    <location>
        <begin position="56"/>
        <end position="76"/>
    </location>
</feature>
<organism evidence="7 8">
    <name type="scientific">Bradyrhizobium lablabi</name>
    <dbReference type="NCBI Taxonomy" id="722472"/>
    <lineage>
        <taxon>Bacteria</taxon>
        <taxon>Pseudomonadati</taxon>
        <taxon>Pseudomonadota</taxon>
        <taxon>Alphaproteobacteria</taxon>
        <taxon>Hyphomicrobiales</taxon>
        <taxon>Nitrobacteraceae</taxon>
        <taxon>Bradyrhizobium</taxon>
    </lineage>
</organism>
<reference evidence="7 8" key="1">
    <citation type="submission" date="2016-11" db="EMBL/GenBank/DDBJ databases">
        <authorList>
            <person name="Jaros S."/>
            <person name="Januszkiewicz K."/>
            <person name="Wedrychowicz H."/>
        </authorList>
    </citation>
    <scope>NUCLEOTIDE SEQUENCE [LARGE SCALE GENOMIC DNA]</scope>
    <source>
        <strain evidence="7 8">GAS499</strain>
    </source>
</reference>
<dbReference type="Proteomes" id="UP000189935">
    <property type="component" value="Chromosome I"/>
</dbReference>
<dbReference type="AlphaFoldDB" id="A0A1M6HI70"/>
<sequence length="180" mass="19329">MASGPSEKDRTIRLSTGLFLRIELVVYVALGILLSVTALLTLGSATLLLWEGMRDWSGTSAIFLIVDRLMFVLMLIEILHTVRGSVRSGALTPEPFLIIGLIASIRNVLVITLKSSGVTSEGLASIEGEMLFRSSIVELGVLGALILIFVVSIYLLRRGHALTAANAPQADQDRSPRAGN</sequence>
<dbReference type="Pfam" id="PF06146">
    <property type="entry name" value="PsiE"/>
    <property type="match status" value="1"/>
</dbReference>
<dbReference type="EMBL" id="LT670844">
    <property type="protein sequence ID" value="SHJ21936.1"/>
    <property type="molecule type" value="Genomic_DNA"/>
</dbReference>
<evidence type="ECO:0000256" key="2">
    <source>
        <dbReference type="ARBA" id="ARBA00022475"/>
    </source>
</evidence>
<evidence type="ECO:0000256" key="1">
    <source>
        <dbReference type="ARBA" id="ARBA00004651"/>
    </source>
</evidence>
<evidence type="ECO:0000256" key="6">
    <source>
        <dbReference type="SAM" id="Phobius"/>
    </source>
</evidence>
<evidence type="ECO:0000256" key="4">
    <source>
        <dbReference type="ARBA" id="ARBA00022989"/>
    </source>
</evidence>
<feature type="transmembrane region" description="Helical" evidence="6">
    <location>
        <begin position="136"/>
        <end position="156"/>
    </location>
</feature>
<dbReference type="InterPro" id="IPR020948">
    <property type="entry name" value="P_starv_induced_PsiE-like"/>
</dbReference>
<keyword evidence="2" id="KW-1003">Cell membrane</keyword>